<dbReference type="Gene3D" id="3.40.50.300">
    <property type="entry name" value="P-loop containing nucleotide triphosphate hydrolases"/>
    <property type="match status" value="1"/>
</dbReference>
<evidence type="ECO:0000256" key="2">
    <source>
        <dbReference type="ARBA" id="ARBA00022448"/>
    </source>
</evidence>
<dbReference type="PROSITE" id="PS50893">
    <property type="entry name" value="ABC_TRANSPORTER_2"/>
    <property type="match status" value="1"/>
</dbReference>
<sequence length="250" mass="26594">MTAPLLSVSGLVVRRGGVEVLHGIDLEARAGAILAIIGPNGAGKSTLLGTIAGAYPASAGAIVLDGRPITGLPAEEIVRLGISLVPERRQIFSTLTVRQNLLLGGYHRYWRHRAAVCADVSRPRAMFPRLAVLDRRTGGTLSGGEQQMLAIGRGLMSRPRVLLLDEPSLGLAPLLVREIVNALERLRRAEGLTVVLVEQNVKAAMAIADEVCVMERGRIVLRGTPSDLLAHPGIKSAYLGKGYEIATPRA</sequence>
<dbReference type="Pfam" id="PF00005">
    <property type="entry name" value="ABC_tran"/>
    <property type="match status" value="1"/>
</dbReference>
<dbReference type="GO" id="GO:0015807">
    <property type="term" value="P:L-amino acid transport"/>
    <property type="evidence" value="ECO:0007669"/>
    <property type="project" value="TreeGrafter"/>
</dbReference>
<gene>
    <name evidence="7" type="ORF">E6H03_00760</name>
</gene>
<dbReference type="EMBL" id="VBAN01000022">
    <property type="protein sequence ID" value="TMI85238.1"/>
    <property type="molecule type" value="Genomic_DNA"/>
</dbReference>
<evidence type="ECO:0000256" key="1">
    <source>
        <dbReference type="ARBA" id="ARBA00005417"/>
    </source>
</evidence>
<evidence type="ECO:0000313" key="7">
    <source>
        <dbReference type="EMBL" id="TMI85238.1"/>
    </source>
</evidence>
<dbReference type="AlphaFoldDB" id="A0A537JNV5"/>
<dbReference type="GO" id="GO:0015658">
    <property type="term" value="F:branched-chain amino acid transmembrane transporter activity"/>
    <property type="evidence" value="ECO:0007669"/>
    <property type="project" value="TreeGrafter"/>
</dbReference>
<keyword evidence="5" id="KW-0029">Amino-acid transport</keyword>
<evidence type="ECO:0000256" key="5">
    <source>
        <dbReference type="ARBA" id="ARBA00022970"/>
    </source>
</evidence>
<dbReference type="SUPFAM" id="SSF52540">
    <property type="entry name" value="P-loop containing nucleoside triphosphate hydrolases"/>
    <property type="match status" value="1"/>
</dbReference>
<keyword evidence="3" id="KW-0547">Nucleotide-binding</keyword>
<accession>A0A537JNV5</accession>
<organism evidence="7 8">
    <name type="scientific">Candidatus Segetimicrobium genomatis</name>
    <dbReference type="NCBI Taxonomy" id="2569760"/>
    <lineage>
        <taxon>Bacteria</taxon>
        <taxon>Bacillati</taxon>
        <taxon>Candidatus Sysuimicrobiota</taxon>
        <taxon>Candidatus Sysuimicrobiia</taxon>
        <taxon>Candidatus Sysuimicrobiales</taxon>
        <taxon>Candidatus Segetimicrobiaceae</taxon>
        <taxon>Candidatus Segetimicrobium</taxon>
    </lineage>
</organism>
<dbReference type="PANTHER" id="PTHR43820:SF4">
    <property type="entry name" value="HIGH-AFFINITY BRANCHED-CHAIN AMINO ACID TRANSPORT ATP-BINDING PROTEIN LIVF"/>
    <property type="match status" value="1"/>
</dbReference>
<evidence type="ECO:0000313" key="8">
    <source>
        <dbReference type="Proteomes" id="UP000318093"/>
    </source>
</evidence>
<dbReference type="CDD" id="cd03224">
    <property type="entry name" value="ABC_TM1139_LivF_branched"/>
    <property type="match status" value="1"/>
</dbReference>
<reference evidence="7 8" key="1">
    <citation type="journal article" date="2019" name="Nat. Microbiol.">
        <title>Mediterranean grassland soil C-N compound turnover is dependent on rainfall and depth, and is mediated by genomically divergent microorganisms.</title>
        <authorList>
            <person name="Diamond S."/>
            <person name="Andeer P.F."/>
            <person name="Li Z."/>
            <person name="Crits-Christoph A."/>
            <person name="Burstein D."/>
            <person name="Anantharaman K."/>
            <person name="Lane K.R."/>
            <person name="Thomas B.C."/>
            <person name="Pan C."/>
            <person name="Northen T.R."/>
            <person name="Banfield J.F."/>
        </authorList>
    </citation>
    <scope>NUCLEOTIDE SEQUENCE [LARGE SCALE GENOMIC DNA]</scope>
    <source>
        <strain evidence="7">NP_6</strain>
    </source>
</reference>
<dbReference type="InterPro" id="IPR017871">
    <property type="entry name" value="ABC_transporter-like_CS"/>
</dbReference>
<proteinExistence type="inferred from homology"/>
<dbReference type="GO" id="GO:0016887">
    <property type="term" value="F:ATP hydrolysis activity"/>
    <property type="evidence" value="ECO:0007669"/>
    <property type="project" value="InterPro"/>
</dbReference>
<keyword evidence="4 7" id="KW-0067">ATP-binding</keyword>
<evidence type="ECO:0000259" key="6">
    <source>
        <dbReference type="PROSITE" id="PS50893"/>
    </source>
</evidence>
<comment type="similarity">
    <text evidence="1">Belongs to the ABC transporter superfamily.</text>
</comment>
<dbReference type="InterPro" id="IPR027417">
    <property type="entry name" value="P-loop_NTPase"/>
</dbReference>
<dbReference type="GO" id="GO:0005524">
    <property type="term" value="F:ATP binding"/>
    <property type="evidence" value="ECO:0007669"/>
    <property type="project" value="UniProtKB-KW"/>
</dbReference>
<evidence type="ECO:0000256" key="3">
    <source>
        <dbReference type="ARBA" id="ARBA00022741"/>
    </source>
</evidence>
<protein>
    <submittedName>
        <fullName evidence="7">ABC transporter ATP-binding protein</fullName>
    </submittedName>
</protein>
<keyword evidence="2" id="KW-0813">Transport</keyword>
<dbReference type="PROSITE" id="PS00211">
    <property type="entry name" value="ABC_TRANSPORTER_1"/>
    <property type="match status" value="1"/>
</dbReference>
<dbReference type="SMART" id="SM00382">
    <property type="entry name" value="AAA"/>
    <property type="match status" value="1"/>
</dbReference>
<evidence type="ECO:0000256" key="4">
    <source>
        <dbReference type="ARBA" id="ARBA00022840"/>
    </source>
</evidence>
<name>A0A537JNV5_9BACT</name>
<dbReference type="InterPro" id="IPR003439">
    <property type="entry name" value="ABC_transporter-like_ATP-bd"/>
</dbReference>
<dbReference type="InterPro" id="IPR003593">
    <property type="entry name" value="AAA+_ATPase"/>
</dbReference>
<dbReference type="PANTHER" id="PTHR43820">
    <property type="entry name" value="HIGH-AFFINITY BRANCHED-CHAIN AMINO ACID TRANSPORT ATP-BINDING PROTEIN LIVF"/>
    <property type="match status" value="1"/>
</dbReference>
<comment type="caution">
    <text evidence="7">The sequence shown here is derived from an EMBL/GenBank/DDBJ whole genome shotgun (WGS) entry which is preliminary data.</text>
</comment>
<dbReference type="Proteomes" id="UP000318093">
    <property type="component" value="Unassembled WGS sequence"/>
</dbReference>
<dbReference type="InterPro" id="IPR052156">
    <property type="entry name" value="BCAA_Transport_ATP-bd_LivF"/>
</dbReference>
<feature type="domain" description="ABC transporter" evidence="6">
    <location>
        <begin position="6"/>
        <end position="241"/>
    </location>
</feature>